<dbReference type="SUPFAM" id="SSF55120">
    <property type="entry name" value="Pseudouridine synthase"/>
    <property type="match status" value="1"/>
</dbReference>
<gene>
    <name evidence="7" type="ORF">IAB02_00045</name>
</gene>
<reference evidence="7" key="1">
    <citation type="submission" date="2020-10" db="EMBL/GenBank/DDBJ databases">
        <authorList>
            <person name="Gilroy R."/>
        </authorList>
    </citation>
    <scope>NUCLEOTIDE SEQUENCE</scope>
    <source>
        <strain evidence="7">ChiHcec3-11533</strain>
    </source>
</reference>
<protein>
    <recommendedName>
        <fullName evidence="4">RNA pseudouridylate synthase</fullName>
    </recommendedName>
    <alternativeName>
        <fullName evidence="5">RNA-uridine isomerase</fullName>
    </alternativeName>
</protein>
<dbReference type="Gene3D" id="3.30.2350.10">
    <property type="entry name" value="Pseudouridine synthase"/>
    <property type="match status" value="1"/>
</dbReference>
<evidence type="ECO:0000256" key="5">
    <source>
        <dbReference type="ARBA" id="ARBA00033164"/>
    </source>
</evidence>
<dbReference type="EMBL" id="DVMU01000002">
    <property type="protein sequence ID" value="HIU32930.1"/>
    <property type="molecule type" value="Genomic_DNA"/>
</dbReference>
<name>A0A9D1I8V5_9FIRM</name>
<keyword evidence="3" id="KW-0413">Isomerase</keyword>
<proteinExistence type="inferred from homology"/>
<evidence type="ECO:0000313" key="8">
    <source>
        <dbReference type="Proteomes" id="UP000824072"/>
    </source>
</evidence>
<evidence type="ECO:0000256" key="1">
    <source>
        <dbReference type="ARBA" id="ARBA00000073"/>
    </source>
</evidence>
<comment type="catalytic activity">
    <reaction evidence="1">
        <text>a uridine in RNA = a pseudouridine in RNA</text>
        <dbReference type="Rhea" id="RHEA:48348"/>
        <dbReference type="Rhea" id="RHEA-COMP:12068"/>
        <dbReference type="Rhea" id="RHEA-COMP:12069"/>
        <dbReference type="ChEBI" id="CHEBI:65314"/>
        <dbReference type="ChEBI" id="CHEBI:65315"/>
    </reaction>
</comment>
<dbReference type="GO" id="GO:0140098">
    <property type="term" value="F:catalytic activity, acting on RNA"/>
    <property type="evidence" value="ECO:0007669"/>
    <property type="project" value="UniProtKB-ARBA"/>
</dbReference>
<dbReference type="GO" id="GO:0001522">
    <property type="term" value="P:pseudouridine synthesis"/>
    <property type="evidence" value="ECO:0007669"/>
    <property type="project" value="InterPro"/>
</dbReference>
<evidence type="ECO:0000256" key="4">
    <source>
        <dbReference type="ARBA" id="ARBA00031870"/>
    </source>
</evidence>
<dbReference type="InterPro" id="IPR050188">
    <property type="entry name" value="RluA_PseudoU_synthase"/>
</dbReference>
<organism evidence="7 8">
    <name type="scientific">Candidatus Pullichristensenella excrementigallinarum</name>
    <dbReference type="NCBI Taxonomy" id="2840907"/>
    <lineage>
        <taxon>Bacteria</taxon>
        <taxon>Bacillati</taxon>
        <taxon>Bacillota</taxon>
        <taxon>Clostridia</taxon>
        <taxon>Candidatus Pullichristensenella</taxon>
    </lineage>
</organism>
<dbReference type="Pfam" id="PF00849">
    <property type="entry name" value="PseudoU_synth_2"/>
    <property type="match status" value="1"/>
</dbReference>
<dbReference type="AlphaFoldDB" id="A0A9D1I8V5"/>
<dbReference type="CDD" id="cd02869">
    <property type="entry name" value="PseudoU_synth_RluA_like"/>
    <property type="match status" value="1"/>
</dbReference>
<accession>A0A9D1I8V5</accession>
<dbReference type="Proteomes" id="UP000824072">
    <property type="component" value="Unassembled WGS sequence"/>
</dbReference>
<dbReference type="InterPro" id="IPR020103">
    <property type="entry name" value="PsdUridine_synth_cat_dom_sf"/>
</dbReference>
<dbReference type="PANTHER" id="PTHR21600:SF83">
    <property type="entry name" value="PSEUDOURIDYLATE SYNTHASE RPUSD4, MITOCHONDRIAL"/>
    <property type="match status" value="1"/>
</dbReference>
<sequence>MAEIIREGKWEIPVLYEDNHLLVVVKPPNLPSQADSSLDRDLQSILKEYIGKKYQKPGNVYLGLVHRLDRPVGGVMVFARTSKAAARLSEAFSSHLQDRRYLAVLQGALSGERILEDWLWKDADGMTRVVNPDTPGARSARLRTRPLALRRGLTLAEICLFTGRKHQIRVQHAHLGLPLWGDARYGGGRPGQQIALWAYRLEFAHPTRREPLRFCFLPPMTGIWAEFQREIEELADV</sequence>
<evidence type="ECO:0000256" key="3">
    <source>
        <dbReference type="ARBA" id="ARBA00023235"/>
    </source>
</evidence>
<evidence type="ECO:0000259" key="6">
    <source>
        <dbReference type="Pfam" id="PF00849"/>
    </source>
</evidence>
<dbReference type="GO" id="GO:0006396">
    <property type="term" value="P:RNA processing"/>
    <property type="evidence" value="ECO:0007669"/>
    <property type="project" value="UniProtKB-ARBA"/>
</dbReference>
<dbReference type="GO" id="GO:0003723">
    <property type="term" value="F:RNA binding"/>
    <property type="evidence" value="ECO:0007669"/>
    <property type="project" value="InterPro"/>
</dbReference>
<dbReference type="PANTHER" id="PTHR21600">
    <property type="entry name" value="MITOCHONDRIAL RNA PSEUDOURIDINE SYNTHASE"/>
    <property type="match status" value="1"/>
</dbReference>
<evidence type="ECO:0000256" key="2">
    <source>
        <dbReference type="ARBA" id="ARBA00010876"/>
    </source>
</evidence>
<feature type="domain" description="Pseudouridine synthase RsuA/RluA-like" evidence="6">
    <location>
        <begin position="20"/>
        <end position="174"/>
    </location>
</feature>
<dbReference type="GO" id="GO:0009982">
    <property type="term" value="F:pseudouridine synthase activity"/>
    <property type="evidence" value="ECO:0007669"/>
    <property type="project" value="InterPro"/>
</dbReference>
<evidence type="ECO:0000313" key="7">
    <source>
        <dbReference type="EMBL" id="HIU32930.1"/>
    </source>
</evidence>
<comment type="caution">
    <text evidence="7">The sequence shown here is derived from an EMBL/GenBank/DDBJ whole genome shotgun (WGS) entry which is preliminary data.</text>
</comment>
<dbReference type="InterPro" id="IPR006145">
    <property type="entry name" value="PsdUridine_synth_RsuA/RluA"/>
</dbReference>
<reference evidence="7" key="2">
    <citation type="journal article" date="2021" name="PeerJ">
        <title>Extensive microbial diversity within the chicken gut microbiome revealed by metagenomics and culture.</title>
        <authorList>
            <person name="Gilroy R."/>
            <person name="Ravi A."/>
            <person name="Getino M."/>
            <person name="Pursley I."/>
            <person name="Horton D.L."/>
            <person name="Alikhan N.F."/>
            <person name="Baker D."/>
            <person name="Gharbi K."/>
            <person name="Hall N."/>
            <person name="Watson M."/>
            <person name="Adriaenssens E.M."/>
            <person name="Foster-Nyarko E."/>
            <person name="Jarju S."/>
            <person name="Secka A."/>
            <person name="Antonio M."/>
            <person name="Oren A."/>
            <person name="Chaudhuri R.R."/>
            <person name="La Ragione R."/>
            <person name="Hildebrand F."/>
            <person name="Pallen M.J."/>
        </authorList>
    </citation>
    <scope>NUCLEOTIDE SEQUENCE</scope>
    <source>
        <strain evidence="7">ChiHcec3-11533</strain>
    </source>
</reference>
<comment type="similarity">
    <text evidence="2">Belongs to the pseudouridine synthase RluA family.</text>
</comment>